<feature type="region of interest" description="Disordered" evidence="1">
    <location>
        <begin position="45"/>
        <end position="120"/>
    </location>
</feature>
<dbReference type="Proteomes" id="UP001153365">
    <property type="component" value="Unassembled WGS sequence"/>
</dbReference>
<evidence type="ECO:0000313" key="3">
    <source>
        <dbReference type="Proteomes" id="UP001153365"/>
    </source>
</evidence>
<organism evidence="2 3">
    <name type="scientific">Phakopsora pachyrhizi</name>
    <name type="common">Asian soybean rust disease fungus</name>
    <dbReference type="NCBI Taxonomy" id="170000"/>
    <lineage>
        <taxon>Eukaryota</taxon>
        <taxon>Fungi</taxon>
        <taxon>Dikarya</taxon>
        <taxon>Basidiomycota</taxon>
        <taxon>Pucciniomycotina</taxon>
        <taxon>Pucciniomycetes</taxon>
        <taxon>Pucciniales</taxon>
        <taxon>Phakopsoraceae</taxon>
        <taxon>Phakopsora</taxon>
    </lineage>
</organism>
<feature type="compositionally biased region" description="Basic residues" evidence="1">
    <location>
        <begin position="111"/>
        <end position="120"/>
    </location>
</feature>
<keyword evidence="3" id="KW-1185">Reference proteome</keyword>
<name>A0AAV0AW03_PHAPC</name>
<accession>A0AAV0AW03</accession>
<feature type="compositionally biased region" description="Basic and acidic residues" evidence="1">
    <location>
        <begin position="74"/>
        <end position="92"/>
    </location>
</feature>
<evidence type="ECO:0000313" key="2">
    <source>
        <dbReference type="EMBL" id="CAH7673265.1"/>
    </source>
</evidence>
<sequence>MRNFINNLSKMRSYHHRAKLIQFHRAQNQAKGLVRSFSTTVPIRWPDRRSESSEQSSDATNDQVADSCAAFDGTKSDPHSSARDLSAEKGIDMDESAANEKSSQAPASTVVKKKGVQIRR</sequence>
<reference evidence="2" key="1">
    <citation type="submission" date="2022-06" db="EMBL/GenBank/DDBJ databases">
        <authorList>
            <consortium name="SYNGENTA / RWTH Aachen University"/>
        </authorList>
    </citation>
    <scope>NUCLEOTIDE SEQUENCE</scope>
</reference>
<dbReference type="EMBL" id="CALTRL010001649">
    <property type="protein sequence ID" value="CAH7673265.1"/>
    <property type="molecule type" value="Genomic_DNA"/>
</dbReference>
<dbReference type="AlphaFoldDB" id="A0AAV0AW03"/>
<protein>
    <submittedName>
        <fullName evidence="2">Expressed protein</fullName>
    </submittedName>
</protein>
<evidence type="ECO:0000256" key="1">
    <source>
        <dbReference type="SAM" id="MobiDB-lite"/>
    </source>
</evidence>
<gene>
    <name evidence="2" type="ORF">PPACK8108_LOCUS8145</name>
</gene>
<comment type="caution">
    <text evidence="2">The sequence shown here is derived from an EMBL/GenBank/DDBJ whole genome shotgun (WGS) entry which is preliminary data.</text>
</comment>
<proteinExistence type="predicted"/>